<feature type="transmembrane region" description="Helical" evidence="9">
    <location>
        <begin position="417"/>
        <end position="441"/>
    </location>
</feature>
<accession>A0A916JQI3</accession>
<feature type="transmembrane region" description="Helical" evidence="9">
    <location>
        <begin position="447"/>
        <end position="469"/>
    </location>
</feature>
<proteinExistence type="inferred from homology"/>
<dbReference type="HAMAP" id="MF_01129">
    <property type="entry name" value="PPase_energized_pump"/>
    <property type="match status" value="1"/>
</dbReference>
<comment type="activity regulation">
    <text evidence="9">Requires K(+) for maximal activity.</text>
</comment>
<comment type="function">
    <text evidence="9">Sodium pump that utilizes the energy of pyrophosphate hydrolysis as the driving force for Na(+) movement across the membrane.</text>
</comment>
<keyword evidence="9" id="KW-1003">Cell membrane</keyword>
<evidence type="ECO:0000256" key="8">
    <source>
        <dbReference type="ARBA" id="ARBA00023136"/>
    </source>
</evidence>
<feature type="region of interest" description="Disordered" evidence="10">
    <location>
        <begin position="737"/>
        <end position="781"/>
    </location>
</feature>
<feature type="transmembrane region" description="Helical" evidence="9">
    <location>
        <begin position="83"/>
        <end position="106"/>
    </location>
</feature>
<reference evidence="11" key="1">
    <citation type="submission" date="2021-04" db="EMBL/GenBank/DDBJ databases">
        <authorList>
            <person name="Rodrigo-Torres L."/>
            <person name="Arahal R. D."/>
            <person name="Lucena T."/>
        </authorList>
    </citation>
    <scope>NUCLEOTIDE SEQUENCE</scope>
    <source>
        <strain evidence="11">AS29M-1</strain>
    </source>
</reference>
<dbReference type="KEGG" id="ptan:CRYO30217_03322"/>
<evidence type="ECO:0000256" key="5">
    <source>
        <dbReference type="ARBA" id="ARBA00022967"/>
    </source>
</evidence>
<feature type="transmembrane region" description="Helical" evidence="9">
    <location>
        <begin position="166"/>
        <end position="191"/>
    </location>
</feature>
<evidence type="ECO:0000256" key="2">
    <source>
        <dbReference type="ARBA" id="ARBA00022448"/>
    </source>
</evidence>
<dbReference type="PIRSF" id="PIRSF001265">
    <property type="entry name" value="H+-PPase"/>
    <property type="match status" value="1"/>
</dbReference>
<comment type="subcellular location">
    <subcellularLocation>
        <location evidence="9">Cell membrane</location>
        <topology evidence="9">Multi-pass membrane protein</topology>
    </subcellularLocation>
    <subcellularLocation>
        <location evidence="1">Endomembrane system</location>
        <topology evidence="1">Multi-pass membrane protein</topology>
    </subcellularLocation>
</comment>
<keyword evidence="6 9" id="KW-1133">Transmembrane helix</keyword>
<dbReference type="InterPro" id="IPR004131">
    <property type="entry name" value="PPase-energised_H-pump"/>
</dbReference>
<name>A0A916JQI3_9FLAO</name>
<dbReference type="GO" id="GO:0012505">
    <property type="term" value="C:endomembrane system"/>
    <property type="evidence" value="ECO:0007669"/>
    <property type="project" value="UniProtKB-SubCell"/>
</dbReference>
<evidence type="ECO:0000256" key="3">
    <source>
        <dbReference type="ARBA" id="ARBA00022692"/>
    </source>
</evidence>
<evidence type="ECO:0000256" key="1">
    <source>
        <dbReference type="ARBA" id="ARBA00004127"/>
    </source>
</evidence>
<feature type="transmembrane region" description="Helical" evidence="9">
    <location>
        <begin position="127"/>
        <end position="160"/>
    </location>
</feature>
<comment type="caution">
    <text evidence="9">Lacks conserved residue(s) required for the propagation of feature annotation.</text>
</comment>
<evidence type="ECO:0000256" key="9">
    <source>
        <dbReference type="HAMAP-Rule" id="MF_01129"/>
    </source>
</evidence>
<feature type="transmembrane region" description="Helical" evidence="9">
    <location>
        <begin position="617"/>
        <end position="637"/>
    </location>
</feature>
<feature type="transmembrane region" description="Helical" evidence="9">
    <location>
        <begin position="643"/>
        <end position="661"/>
    </location>
</feature>
<dbReference type="NCBIfam" id="NF001955">
    <property type="entry name" value="PRK00733.2-4"/>
    <property type="match status" value="1"/>
</dbReference>
<comment type="cofactor">
    <cofactor evidence="9">
        <name>Mg(2+)</name>
        <dbReference type="ChEBI" id="CHEBI:18420"/>
    </cofactor>
</comment>
<dbReference type="PANTHER" id="PTHR31998">
    <property type="entry name" value="K(+)-INSENSITIVE PYROPHOSPHATE-ENERGIZED PROTON PUMP"/>
    <property type="match status" value="1"/>
</dbReference>
<organism evidence="11 12">
    <name type="scientific">Parvicella tangerina</name>
    <dbReference type="NCBI Taxonomy" id="2829795"/>
    <lineage>
        <taxon>Bacteria</taxon>
        <taxon>Pseudomonadati</taxon>
        <taxon>Bacteroidota</taxon>
        <taxon>Flavobacteriia</taxon>
        <taxon>Flavobacteriales</taxon>
        <taxon>Parvicellaceae</taxon>
        <taxon>Parvicella</taxon>
    </lineage>
</organism>
<keyword evidence="9" id="KW-0739">Sodium transport</keyword>
<evidence type="ECO:0000256" key="4">
    <source>
        <dbReference type="ARBA" id="ARBA00022842"/>
    </source>
</evidence>
<comment type="similarity">
    <text evidence="9">Belongs to the H(+)-translocating pyrophosphatase (TC 3.A.10) family. K(+)-stimulated subfamily.</text>
</comment>
<comment type="subunit">
    <text evidence="9">Homodimer.</text>
</comment>
<dbReference type="GO" id="GO:0009678">
    <property type="term" value="F:diphosphate hydrolysis-driven proton transmembrane transporter activity"/>
    <property type="evidence" value="ECO:0007669"/>
    <property type="project" value="UniProtKB-UniRule"/>
</dbReference>
<sequence length="781" mass="82018">MDELLIWILPVFGIIGLGYMLYLARWVKAQDAGNDRMKKIAAYVQEGAMAFLKAEYRMLAIFVVIAGAALGWISYAVDTTHWLIIVAFVIGAVFSAIAGNIGMRIATDANVRTAEAARTSLPKALKVSFTGGTVMGLGVAGLAVFGLSIIFAILAASWVTEPSNQFYGQMTMVLETLAGFSLGAESIALFARVGGGIYTKAADVGADLVGKVEAGIPEDDPRNPATIADNVGDNVGDVAGMGADLFGSYVATMLAAMVLGNYAINAYHVNSDADLTAFQGMGPILLPVLIAGLGIIFSIIGTLFIRIKDNSAKERQVQGALNMGNWSAIILTGIASYFVIDWMLPEKLYLTAIEVKLNGIDYSDVGASFTSARVFIAVVIGLVVGGLISFLTEYYTGLGKRPVMNIIKNSSTGAATNIIAGLSTGMMSTFLPIILFALAIWGAYAAAGFYGISLAASAMMATTAMQLAIDAFGPIADNAGGIAEMSELPKEVRERTDILDSVGNTTAAIGKGFAIASAALTALALFAAYVTFTGIDGINIFKAPVLAMLFIGGMIPVVFSAMAMSSVGKAAMAMVKEVRRQFKEIKGIMEGKNEPEYGKCVEISTDAALREMMLPGILTIITPIIVGFLPMLFGYSAKDCAEMLGAYMAGVTVSGVLWAIFQNNAGGAWDNAKKSFEAGVKIDGKMTYKGSDAHKAAVTGDTVGDPFKDTSGPSMNILIKLTCLVGLVVAPLLGEGHSTEEHAEPVIEETEGGENEGEETTSEEGETSSVESEEPTFSWIS</sequence>
<feature type="transmembrane region" description="Helical" evidence="9">
    <location>
        <begin position="246"/>
        <end position="264"/>
    </location>
</feature>
<dbReference type="GO" id="GO:0005886">
    <property type="term" value="C:plasma membrane"/>
    <property type="evidence" value="ECO:0007669"/>
    <property type="project" value="UniProtKB-SubCell"/>
</dbReference>
<dbReference type="GO" id="GO:0000287">
    <property type="term" value="F:magnesium ion binding"/>
    <property type="evidence" value="ECO:0007669"/>
    <property type="project" value="UniProtKB-UniRule"/>
</dbReference>
<evidence type="ECO:0000256" key="6">
    <source>
        <dbReference type="ARBA" id="ARBA00022989"/>
    </source>
</evidence>
<dbReference type="EC" id="7.2.3.1" evidence="9"/>
<keyword evidence="3 9" id="KW-0812">Transmembrane</keyword>
<protein>
    <recommendedName>
        <fullName evidence="9">Putative K(+)-stimulated pyrophosphate-energized sodium pump</fullName>
        <ecNumber evidence="9">7.2.3.1</ecNumber>
    </recommendedName>
    <alternativeName>
        <fullName evidence="9">Membrane-bound sodium-translocating pyrophosphatase</fullName>
    </alternativeName>
    <alternativeName>
        <fullName evidence="9">Pyrophosphate-energized inorganic pyrophosphatase</fullName>
        <shortName evidence="9">Na(+)-PPase</shortName>
    </alternativeName>
</protein>
<keyword evidence="12" id="KW-1185">Reference proteome</keyword>
<comment type="catalytic activity">
    <reaction evidence="9">
        <text>Na(+)(in) + diphosphate + H2O = Na(+)(out) + 2 phosphate + H(+)</text>
        <dbReference type="Rhea" id="RHEA:57884"/>
        <dbReference type="ChEBI" id="CHEBI:15377"/>
        <dbReference type="ChEBI" id="CHEBI:15378"/>
        <dbReference type="ChEBI" id="CHEBI:29101"/>
        <dbReference type="ChEBI" id="CHEBI:33019"/>
        <dbReference type="ChEBI" id="CHEBI:43474"/>
        <dbReference type="EC" id="7.2.3.1"/>
    </reaction>
</comment>
<feature type="compositionally biased region" description="Acidic residues" evidence="10">
    <location>
        <begin position="746"/>
        <end position="774"/>
    </location>
</feature>
<dbReference type="GO" id="GO:0004427">
    <property type="term" value="F:inorganic diphosphate phosphatase activity"/>
    <property type="evidence" value="ECO:0007669"/>
    <property type="project" value="UniProtKB-UniRule"/>
</dbReference>
<feature type="transmembrane region" description="Helical" evidence="9">
    <location>
        <begin position="59"/>
        <end position="77"/>
    </location>
</feature>
<evidence type="ECO:0000256" key="10">
    <source>
        <dbReference type="SAM" id="MobiDB-lite"/>
    </source>
</evidence>
<feature type="transmembrane region" description="Helical" evidence="9">
    <location>
        <begin position="284"/>
        <end position="307"/>
    </location>
</feature>
<feature type="transmembrane region" description="Helical" evidence="9">
    <location>
        <begin position="374"/>
        <end position="396"/>
    </location>
</feature>
<dbReference type="EMBL" id="OU015584">
    <property type="protein sequence ID" value="CAG5086895.1"/>
    <property type="molecule type" value="Genomic_DNA"/>
</dbReference>
<feature type="transmembrane region" description="Helical" evidence="9">
    <location>
        <begin position="544"/>
        <end position="564"/>
    </location>
</feature>
<keyword evidence="7 9" id="KW-0406">Ion transport</keyword>
<keyword evidence="2 9" id="KW-0813">Transport</keyword>
<feature type="site" description="Determinant of potassium dependence" evidence="9">
    <location>
        <position position="507"/>
    </location>
</feature>
<feature type="transmembrane region" description="Helical" evidence="9">
    <location>
        <begin position="319"/>
        <end position="340"/>
    </location>
</feature>
<evidence type="ECO:0000313" key="12">
    <source>
        <dbReference type="Proteomes" id="UP000683507"/>
    </source>
</evidence>
<dbReference type="GO" id="GO:0006814">
    <property type="term" value="P:sodium ion transport"/>
    <property type="evidence" value="ECO:0007669"/>
    <property type="project" value="UniProtKB-UniRule"/>
</dbReference>
<keyword evidence="5 9" id="KW-1278">Translocase</keyword>
<feature type="transmembrane region" description="Helical" evidence="9">
    <location>
        <begin position="513"/>
        <end position="532"/>
    </location>
</feature>
<evidence type="ECO:0000256" key="7">
    <source>
        <dbReference type="ARBA" id="ARBA00023065"/>
    </source>
</evidence>
<keyword evidence="8 9" id="KW-0472">Membrane</keyword>
<keyword evidence="9" id="KW-0915">Sodium</keyword>
<dbReference type="AlphaFoldDB" id="A0A916JQI3"/>
<dbReference type="NCBIfam" id="NF001960">
    <property type="entry name" value="PRK00733.3-5"/>
    <property type="match status" value="1"/>
</dbReference>
<dbReference type="NCBIfam" id="TIGR01104">
    <property type="entry name" value="V_PPase"/>
    <property type="match status" value="1"/>
</dbReference>
<gene>
    <name evidence="11" type="primary">hppA1</name>
    <name evidence="9" type="synonym">hppA</name>
    <name evidence="11" type="ORF">CRYO30217_03322</name>
</gene>
<dbReference type="Pfam" id="PF03030">
    <property type="entry name" value="H_PPase"/>
    <property type="match status" value="1"/>
</dbReference>
<dbReference type="RefSeq" id="WP_258543506.1">
    <property type="nucleotide sequence ID" value="NZ_OU015584.1"/>
</dbReference>
<feature type="transmembrane region" description="Helical" evidence="9">
    <location>
        <begin position="6"/>
        <end position="27"/>
    </location>
</feature>
<dbReference type="GO" id="GO:0030955">
    <property type="term" value="F:potassium ion binding"/>
    <property type="evidence" value="ECO:0007669"/>
    <property type="project" value="UniProtKB-UniRule"/>
</dbReference>
<dbReference type="Proteomes" id="UP000683507">
    <property type="component" value="Chromosome"/>
</dbReference>
<keyword evidence="4 9" id="KW-0460">Magnesium</keyword>
<keyword evidence="9" id="KW-0630">Potassium</keyword>
<evidence type="ECO:0000313" key="11">
    <source>
        <dbReference type="EMBL" id="CAG5086895.1"/>
    </source>
</evidence>